<evidence type="ECO:0008006" key="3">
    <source>
        <dbReference type="Google" id="ProtNLM"/>
    </source>
</evidence>
<organism evidence="1 2">
    <name type="scientific">Fomitopsis schrenkii</name>
    <name type="common">Brown rot fungus</name>
    <dbReference type="NCBI Taxonomy" id="2126942"/>
    <lineage>
        <taxon>Eukaryota</taxon>
        <taxon>Fungi</taxon>
        <taxon>Dikarya</taxon>
        <taxon>Basidiomycota</taxon>
        <taxon>Agaricomycotina</taxon>
        <taxon>Agaricomycetes</taxon>
        <taxon>Polyporales</taxon>
        <taxon>Fomitopsis</taxon>
    </lineage>
</organism>
<sequence length="274" mass="31274">MVICPALRTGEELRVEKLGSIRSFHYQMYHPRMPRSYPSEIVALTTVLEKVCDTLETLALMSESAPLSVMEGLHWPRLRKMVFYGSPLVGPFIRACFGMQRLRYLSVKISPAWSTMPQPIWPAGFDGAFPWPELERLTVSYPDPQDEIYDHLPSTLRSLSLRCWPHQHYQTYLAEDVGMIGYPDTDHLLSPSVLLLLLHRCSMLTLDHLEIEYAADEQDDALLQYVAATFPHLVGLIIHCYRTNLSRILREDVPVASNPTPLSYVCSHPLIDLP</sequence>
<dbReference type="Proteomes" id="UP000015241">
    <property type="component" value="Unassembled WGS sequence"/>
</dbReference>
<dbReference type="EMBL" id="KE504128">
    <property type="protein sequence ID" value="EPT04071.1"/>
    <property type="molecule type" value="Genomic_DNA"/>
</dbReference>
<dbReference type="AlphaFoldDB" id="S8FS68"/>
<evidence type="ECO:0000313" key="2">
    <source>
        <dbReference type="Proteomes" id="UP000015241"/>
    </source>
</evidence>
<dbReference type="eggNOG" id="ENOG502RC81">
    <property type="taxonomic scope" value="Eukaryota"/>
</dbReference>
<gene>
    <name evidence="1" type="ORF">FOMPIDRAFT_1115157</name>
</gene>
<proteinExistence type="predicted"/>
<dbReference type="OrthoDB" id="2799179at2759"/>
<dbReference type="InParanoid" id="S8FS68"/>
<name>S8FS68_FOMSC</name>
<keyword evidence="2" id="KW-1185">Reference proteome</keyword>
<accession>S8FS68</accession>
<dbReference type="HOGENOM" id="CLU_049623_0_0_1"/>
<protein>
    <recommendedName>
        <fullName evidence="3">F-box domain-containing protein</fullName>
    </recommendedName>
</protein>
<evidence type="ECO:0000313" key="1">
    <source>
        <dbReference type="EMBL" id="EPT04071.1"/>
    </source>
</evidence>
<reference evidence="1 2" key="1">
    <citation type="journal article" date="2012" name="Science">
        <title>The Paleozoic origin of enzymatic lignin decomposition reconstructed from 31 fungal genomes.</title>
        <authorList>
            <person name="Floudas D."/>
            <person name="Binder M."/>
            <person name="Riley R."/>
            <person name="Barry K."/>
            <person name="Blanchette R.A."/>
            <person name="Henrissat B."/>
            <person name="Martinez A.T."/>
            <person name="Otillar R."/>
            <person name="Spatafora J.W."/>
            <person name="Yadav J.S."/>
            <person name="Aerts A."/>
            <person name="Benoit I."/>
            <person name="Boyd A."/>
            <person name="Carlson A."/>
            <person name="Copeland A."/>
            <person name="Coutinho P.M."/>
            <person name="de Vries R.P."/>
            <person name="Ferreira P."/>
            <person name="Findley K."/>
            <person name="Foster B."/>
            <person name="Gaskell J."/>
            <person name="Glotzer D."/>
            <person name="Gorecki P."/>
            <person name="Heitman J."/>
            <person name="Hesse C."/>
            <person name="Hori C."/>
            <person name="Igarashi K."/>
            <person name="Jurgens J.A."/>
            <person name="Kallen N."/>
            <person name="Kersten P."/>
            <person name="Kohler A."/>
            <person name="Kuees U."/>
            <person name="Kumar T.K.A."/>
            <person name="Kuo A."/>
            <person name="LaButti K."/>
            <person name="Larrondo L.F."/>
            <person name="Lindquist E."/>
            <person name="Ling A."/>
            <person name="Lombard V."/>
            <person name="Lucas S."/>
            <person name="Lundell T."/>
            <person name="Martin R."/>
            <person name="McLaughlin D.J."/>
            <person name="Morgenstern I."/>
            <person name="Morin E."/>
            <person name="Murat C."/>
            <person name="Nagy L.G."/>
            <person name="Nolan M."/>
            <person name="Ohm R.A."/>
            <person name="Patyshakuliyeva A."/>
            <person name="Rokas A."/>
            <person name="Ruiz-Duenas F.J."/>
            <person name="Sabat G."/>
            <person name="Salamov A."/>
            <person name="Samejima M."/>
            <person name="Schmutz J."/>
            <person name="Slot J.C."/>
            <person name="St John F."/>
            <person name="Stenlid J."/>
            <person name="Sun H."/>
            <person name="Sun S."/>
            <person name="Syed K."/>
            <person name="Tsang A."/>
            <person name="Wiebenga A."/>
            <person name="Young D."/>
            <person name="Pisabarro A."/>
            <person name="Eastwood D.C."/>
            <person name="Martin F."/>
            <person name="Cullen D."/>
            <person name="Grigoriev I.V."/>
            <person name="Hibbett D.S."/>
        </authorList>
    </citation>
    <scope>NUCLEOTIDE SEQUENCE</scope>
    <source>
        <strain evidence="2">FP-58527</strain>
    </source>
</reference>